<sequence length="121" mass="13631">MAPYKALYGTRCRSPIVWFEVGEVDLIGPELVVEAMEKGVMRFEKKGKLSPRYDGPYHIVRHIHKVAYELELPNDSASVHPVFYVSLLKICVGDPTSIIPLEGLGVKENLSYEEVSIEILD</sequence>
<feature type="domain" description="Tf2-1-like SH3-like" evidence="1">
    <location>
        <begin position="37"/>
        <end position="91"/>
    </location>
</feature>
<keyword evidence="3" id="KW-1185">Reference proteome</keyword>
<dbReference type="Proteomes" id="UP001234989">
    <property type="component" value="Chromosome 1"/>
</dbReference>
<dbReference type="AlphaFoldDB" id="A0AAF0T9T6"/>
<accession>A0AAF0T9T6</accession>
<protein>
    <recommendedName>
        <fullName evidence="1">Tf2-1-like SH3-like domain-containing protein</fullName>
    </recommendedName>
</protein>
<dbReference type="InterPro" id="IPR056924">
    <property type="entry name" value="SH3_Tf2-1"/>
</dbReference>
<dbReference type="Pfam" id="PF24626">
    <property type="entry name" value="SH3_Tf2-1"/>
    <property type="match status" value="1"/>
</dbReference>
<dbReference type="PANTHER" id="PTHR46148">
    <property type="entry name" value="CHROMO DOMAIN-CONTAINING PROTEIN"/>
    <property type="match status" value="1"/>
</dbReference>
<name>A0AAF0T9T6_SOLVR</name>
<proteinExistence type="predicted"/>
<gene>
    <name evidence="2" type="ORF">MTR67_002828</name>
</gene>
<reference evidence="2" key="1">
    <citation type="submission" date="2023-08" db="EMBL/GenBank/DDBJ databases">
        <title>A de novo genome assembly of Solanum verrucosum Schlechtendal, a Mexican diploid species geographically isolated from the other diploid A-genome species in potato relatives.</title>
        <authorList>
            <person name="Hosaka K."/>
        </authorList>
    </citation>
    <scope>NUCLEOTIDE SEQUENCE</scope>
    <source>
        <tissue evidence="2">Young leaves</tissue>
    </source>
</reference>
<evidence type="ECO:0000313" key="2">
    <source>
        <dbReference type="EMBL" id="WMV09443.1"/>
    </source>
</evidence>
<dbReference type="PANTHER" id="PTHR46148:SF56">
    <property type="entry name" value="RETROTRANSPOSON PROTEIN"/>
    <property type="match status" value="1"/>
</dbReference>
<evidence type="ECO:0000259" key="1">
    <source>
        <dbReference type="Pfam" id="PF24626"/>
    </source>
</evidence>
<organism evidence="2 3">
    <name type="scientific">Solanum verrucosum</name>
    <dbReference type="NCBI Taxonomy" id="315347"/>
    <lineage>
        <taxon>Eukaryota</taxon>
        <taxon>Viridiplantae</taxon>
        <taxon>Streptophyta</taxon>
        <taxon>Embryophyta</taxon>
        <taxon>Tracheophyta</taxon>
        <taxon>Spermatophyta</taxon>
        <taxon>Magnoliopsida</taxon>
        <taxon>eudicotyledons</taxon>
        <taxon>Gunneridae</taxon>
        <taxon>Pentapetalae</taxon>
        <taxon>asterids</taxon>
        <taxon>lamiids</taxon>
        <taxon>Solanales</taxon>
        <taxon>Solanaceae</taxon>
        <taxon>Solanoideae</taxon>
        <taxon>Solaneae</taxon>
        <taxon>Solanum</taxon>
    </lineage>
</organism>
<evidence type="ECO:0000313" key="3">
    <source>
        <dbReference type="Proteomes" id="UP001234989"/>
    </source>
</evidence>
<dbReference type="EMBL" id="CP133612">
    <property type="protein sequence ID" value="WMV09443.1"/>
    <property type="molecule type" value="Genomic_DNA"/>
</dbReference>